<dbReference type="AlphaFoldDB" id="A0A9P9E6H2"/>
<dbReference type="Gene3D" id="3.90.1150.10">
    <property type="entry name" value="Aspartate Aminotransferase, domain 1"/>
    <property type="match status" value="1"/>
</dbReference>
<feature type="domain" description="Aminotransferase class I/classII large" evidence="1">
    <location>
        <begin position="28"/>
        <end position="239"/>
    </location>
</feature>
<evidence type="ECO:0000259" key="1">
    <source>
        <dbReference type="Pfam" id="PF00155"/>
    </source>
</evidence>
<organism evidence="2 3">
    <name type="scientific">Dactylonectria estremocensis</name>
    <dbReference type="NCBI Taxonomy" id="1079267"/>
    <lineage>
        <taxon>Eukaryota</taxon>
        <taxon>Fungi</taxon>
        <taxon>Dikarya</taxon>
        <taxon>Ascomycota</taxon>
        <taxon>Pezizomycotina</taxon>
        <taxon>Sordariomycetes</taxon>
        <taxon>Hypocreomycetidae</taxon>
        <taxon>Hypocreales</taxon>
        <taxon>Nectriaceae</taxon>
        <taxon>Dactylonectria</taxon>
    </lineage>
</organism>
<evidence type="ECO:0000313" key="2">
    <source>
        <dbReference type="EMBL" id="KAH7131457.1"/>
    </source>
</evidence>
<dbReference type="Proteomes" id="UP000717696">
    <property type="component" value="Unassembled WGS sequence"/>
</dbReference>
<accession>A0A9P9E6H2</accession>
<dbReference type="GO" id="GO:0016740">
    <property type="term" value="F:transferase activity"/>
    <property type="evidence" value="ECO:0007669"/>
    <property type="project" value="UniProtKB-KW"/>
</dbReference>
<dbReference type="PANTHER" id="PTHR43510">
    <property type="entry name" value="AMINOTRANSFERASE FUNCTION, HYPOTHETICAL (EUROFUNG)"/>
    <property type="match status" value="1"/>
</dbReference>
<dbReference type="Pfam" id="PF00155">
    <property type="entry name" value="Aminotran_1_2"/>
    <property type="match status" value="1"/>
</dbReference>
<gene>
    <name evidence="2" type="ORF">B0J13DRAFT_587763</name>
</gene>
<name>A0A9P9E6H2_9HYPO</name>
<dbReference type="OrthoDB" id="7042322at2759"/>
<dbReference type="InterPro" id="IPR015421">
    <property type="entry name" value="PyrdxlP-dep_Trfase_major"/>
</dbReference>
<sequence>MDLGVGNLASFKAACLFVLTSSLRSLSTDPKLEILNRNLSLRYNPYCGFAKLRESIAALYSPGDKKLTGDHVVVTPGSIMANFLVLDTICGPGDHIICQYPTYGQLYLVPQYSGVDVSLWRMDDENDWMLHIEELSGMIRPNTKAINLNNPSNPTGAVLKEVLLKVIEISRQLNILVFYDEVFPHLFFTDRESPTLTSLGHTNTGITGSLSDAFALPGVRRDFTTICVSRIDDGMASFALDQAVLPRLMEKNRGLGRERLMLLEDSVKRNGSRGRPVDDVEFSWNLAEEGVLVVPGGYNFDEAAGNDFKGYVRIMLGRPEVLRQGVPLLERFIQSTP</sequence>
<reference evidence="2" key="1">
    <citation type="journal article" date="2021" name="Nat. Commun.">
        <title>Genetic determinants of endophytism in the Arabidopsis root mycobiome.</title>
        <authorList>
            <person name="Mesny F."/>
            <person name="Miyauchi S."/>
            <person name="Thiergart T."/>
            <person name="Pickel B."/>
            <person name="Atanasova L."/>
            <person name="Karlsson M."/>
            <person name="Huettel B."/>
            <person name="Barry K.W."/>
            <person name="Haridas S."/>
            <person name="Chen C."/>
            <person name="Bauer D."/>
            <person name="Andreopoulos W."/>
            <person name="Pangilinan J."/>
            <person name="LaButti K."/>
            <person name="Riley R."/>
            <person name="Lipzen A."/>
            <person name="Clum A."/>
            <person name="Drula E."/>
            <person name="Henrissat B."/>
            <person name="Kohler A."/>
            <person name="Grigoriev I.V."/>
            <person name="Martin F.M."/>
            <person name="Hacquard S."/>
        </authorList>
    </citation>
    <scope>NUCLEOTIDE SEQUENCE</scope>
    <source>
        <strain evidence="2">MPI-CAGE-AT-0021</strain>
    </source>
</reference>
<dbReference type="GO" id="GO:0030170">
    <property type="term" value="F:pyridoxal phosphate binding"/>
    <property type="evidence" value="ECO:0007669"/>
    <property type="project" value="InterPro"/>
</dbReference>
<dbReference type="CDD" id="cd00609">
    <property type="entry name" value="AAT_like"/>
    <property type="match status" value="1"/>
</dbReference>
<proteinExistence type="predicted"/>
<dbReference type="SUPFAM" id="SSF53383">
    <property type="entry name" value="PLP-dependent transferases"/>
    <property type="match status" value="1"/>
</dbReference>
<keyword evidence="2" id="KW-0808">Transferase</keyword>
<dbReference type="InterPro" id="IPR015424">
    <property type="entry name" value="PyrdxlP-dep_Trfase"/>
</dbReference>
<dbReference type="Gene3D" id="3.40.640.10">
    <property type="entry name" value="Type I PLP-dependent aspartate aminotransferase-like (Major domain)"/>
    <property type="match status" value="1"/>
</dbReference>
<dbReference type="InterPro" id="IPR015422">
    <property type="entry name" value="PyrdxlP-dep_Trfase_small"/>
</dbReference>
<dbReference type="InterPro" id="IPR004839">
    <property type="entry name" value="Aminotransferase_I/II_large"/>
</dbReference>
<evidence type="ECO:0000313" key="3">
    <source>
        <dbReference type="Proteomes" id="UP000717696"/>
    </source>
</evidence>
<dbReference type="EMBL" id="JAGMUU010000019">
    <property type="protein sequence ID" value="KAH7131457.1"/>
    <property type="molecule type" value="Genomic_DNA"/>
</dbReference>
<comment type="caution">
    <text evidence="2">The sequence shown here is derived from an EMBL/GenBank/DDBJ whole genome shotgun (WGS) entry which is preliminary data.</text>
</comment>
<dbReference type="PANTHER" id="PTHR43510:SF1">
    <property type="entry name" value="AMINOTRANSFERASE FUNCTION, HYPOTHETICAL (EUROFUNG)"/>
    <property type="match status" value="1"/>
</dbReference>
<keyword evidence="3" id="KW-1185">Reference proteome</keyword>
<protein>
    <submittedName>
        <fullName evidence="2">Pyridoxal phosphate-dependent transferase</fullName>
    </submittedName>
</protein>